<dbReference type="PROSITE" id="PS51192">
    <property type="entry name" value="HELICASE_ATP_BIND_1"/>
    <property type="match status" value="1"/>
</dbReference>
<dbReference type="PANTHER" id="PTHR47959:SF16">
    <property type="entry name" value="CRISPR-ASSOCIATED NUCLEASE_HELICASE CAS3-RELATED"/>
    <property type="match status" value="1"/>
</dbReference>
<dbReference type="InterPro" id="IPR054712">
    <property type="entry name" value="Cas3-like_dom"/>
</dbReference>
<evidence type="ECO:0000259" key="14">
    <source>
        <dbReference type="PROSITE" id="PS51643"/>
    </source>
</evidence>
<dbReference type="PROSITE" id="PS51194">
    <property type="entry name" value="HELICASE_CTER"/>
    <property type="match status" value="1"/>
</dbReference>
<reference evidence="16" key="1">
    <citation type="submission" date="2012-02" db="EMBL/GenBank/DDBJ databases">
        <title>The complete genome of Halobacteroides halobius DSM 5150.</title>
        <authorList>
            <person name="Lucas S."/>
            <person name="Copeland A."/>
            <person name="Lapidus A."/>
            <person name="Glavina del Rio T."/>
            <person name="Dalin E."/>
            <person name="Tice H."/>
            <person name="Bruce D."/>
            <person name="Goodwin L."/>
            <person name="Pitluck S."/>
            <person name="Peters L."/>
            <person name="Mikhailova N."/>
            <person name="Gu W."/>
            <person name="Kyrpides N."/>
            <person name="Mavromatis K."/>
            <person name="Ivanova N."/>
            <person name="Brettin T."/>
            <person name="Detter J.C."/>
            <person name="Han C."/>
            <person name="Larimer F."/>
            <person name="Land M."/>
            <person name="Hauser L."/>
            <person name="Markowitz V."/>
            <person name="Cheng J.-F."/>
            <person name="Hugenholtz P."/>
            <person name="Woyke T."/>
            <person name="Wu D."/>
            <person name="Tindall B."/>
            <person name="Pomrenke H."/>
            <person name="Brambilla E."/>
            <person name="Klenk H.-P."/>
            <person name="Eisen J.A."/>
        </authorList>
    </citation>
    <scope>NUCLEOTIDE SEQUENCE [LARGE SCALE GENOMIC DNA]</scope>
    <source>
        <strain evidence="16">ATCC 35273 / DSM 5150 / MD-1</strain>
    </source>
</reference>
<keyword evidence="6" id="KW-0378">Hydrolase</keyword>
<dbReference type="InterPro" id="IPR006474">
    <property type="entry name" value="Helicase_Cas3_CRISPR-ass_core"/>
</dbReference>
<dbReference type="InterPro" id="IPR001650">
    <property type="entry name" value="Helicase_C-like"/>
</dbReference>
<dbReference type="GO" id="GO:0003724">
    <property type="term" value="F:RNA helicase activity"/>
    <property type="evidence" value="ECO:0007669"/>
    <property type="project" value="TreeGrafter"/>
</dbReference>
<dbReference type="eggNOG" id="COG1203">
    <property type="taxonomic scope" value="Bacteria"/>
</dbReference>
<dbReference type="InterPro" id="IPR027417">
    <property type="entry name" value="P-loop_NTPase"/>
</dbReference>
<dbReference type="AlphaFoldDB" id="L0K9Y8"/>
<evidence type="ECO:0000256" key="3">
    <source>
        <dbReference type="ARBA" id="ARBA00022722"/>
    </source>
</evidence>
<dbReference type="SUPFAM" id="SSF52540">
    <property type="entry name" value="P-loop containing nucleoside triphosphate hydrolases"/>
    <property type="match status" value="1"/>
</dbReference>
<protein>
    <submittedName>
        <fullName evidence="15">CRISPR-associated helicase Cas3</fullName>
    </submittedName>
</protein>
<dbReference type="PANTHER" id="PTHR47959">
    <property type="entry name" value="ATP-DEPENDENT RNA HELICASE RHLE-RELATED"/>
    <property type="match status" value="1"/>
</dbReference>
<dbReference type="EMBL" id="CP003359">
    <property type="protein sequence ID" value="AGB40918.1"/>
    <property type="molecule type" value="Genomic_DNA"/>
</dbReference>
<keyword evidence="3" id="KW-0540">Nuclease</keyword>
<feature type="domain" description="Helicase ATP-binding" evidence="12">
    <location>
        <begin position="3"/>
        <end position="299"/>
    </location>
</feature>
<proteinExistence type="inferred from homology"/>
<dbReference type="GO" id="GO:0046872">
    <property type="term" value="F:metal ion binding"/>
    <property type="evidence" value="ECO:0007669"/>
    <property type="project" value="UniProtKB-KW"/>
</dbReference>
<comment type="similarity">
    <text evidence="2">In the central section; belongs to the CRISPR-associated helicase Cas3 family.</text>
</comment>
<dbReference type="PATRIC" id="fig|748449.3.peg.911"/>
<dbReference type="SMART" id="SM00487">
    <property type="entry name" value="DEXDc"/>
    <property type="match status" value="1"/>
</dbReference>
<feature type="domain" description="Helicase ATP-binding" evidence="11">
    <location>
        <begin position="25"/>
        <end position="206"/>
    </location>
</feature>
<evidence type="ECO:0000256" key="9">
    <source>
        <dbReference type="ARBA" id="ARBA00023118"/>
    </source>
</evidence>
<dbReference type="GO" id="GO:0051607">
    <property type="term" value="P:defense response to virus"/>
    <property type="evidence" value="ECO:0007669"/>
    <property type="project" value="UniProtKB-KW"/>
</dbReference>
<evidence type="ECO:0000313" key="16">
    <source>
        <dbReference type="Proteomes" id="UP000010880"/>
    </source>
</evidence>
<comment type="similarity">
    <text evidence="10">Belongs to the DEAD box helicase family.</text>
</comment>
<dbReference type="PROSITE" id="PS51643">
    <property type="entry name" value="HD_CAS3"/>
    <property type="match status" value="1"/>
</dbReference>
<dbReference type="Pfam" id="PF22590">
    <property type="entry name" value="Cas3-like_C_2"/>
    <property type="match status" value="1"/>
</dbReference>
<organism evidence="15 16">
    <name type="scientific">Halobacteroides halobius (strain ATCC 35273 / DSM 5150 / MD-1)</name>
    <dbReference type="NCBI Taxonomy" id="748449"/>
    <lineage>
        <taxon>Bacteria</taxon>
        <taxon>Bacillati</taxon>
        <taxon>Bacillota</taxon>
        <taxon>Clostridia</taxon>
        <taxon>Halanaerobiales</taxon>
        <taxon>Halobacteroidaceae</taxon>
        <taxon>Halobacteroides</taxon>
    </lineage>
</organism>
<comment type="similarity">
    <text evidence="1">In the N-terminal section; belongs to the CRISPR-associated nuclease Cas3-HD family.</text>
</comment>
<dbReference type="InterPro" id="IPR006483">
    <property type="entry name" value="CRISPR-assoc_Cas3_HD"/>
</dbReference>
<evidence type="ECO:0000256" key="8">
    <source>
        <dbReference type="ARBA" id="ARBA00022840"/>
    </source>
</evidence>
<evidence type="ECO:0000256" key="4">
    <source>
        <dbReference type="ARBA" id="ARBA00022723"/>
    </source>
</evidence>
<evidence type="ECO:0000256" key="7">
    <source>
        <dbReference type="ARBA" id="ARBA00022806"/>
    </source>
</evidence>
<keyword evidence="9" id="KW-0051">Antiviral defense</keyword>
<dbReference type="InterPro" id="IPR014001">
    <property type="entry name" value="Helicase_ATP-bd"/>
</dbReference>
<feature type="domain" description="Helicase C-terminal" evidence="13">
    <location>
        <begin position="237"/>
        <end position="415"/>
    </location>
</feature>
<dbReference type="GO" id="GO:0003676">
    <property type="term" value="F:nucleic acid binding"/>
    <property type="evidence" value="ECO:0007669"/>
    <property type="project" value="InterPro"/>
</dbReference>
<keyword evidence="5" id="KW-0547">Nucleotide-binding</keyword>
<dbReference type="Gene3D" id="3.40.50.300">
    <property type="entry name" value="P-loop containing nucleotide triphosphate hydrolases"/>
    <property type="match status" value="2"/>
</dbReference>
<feature type="domain" description="HD Cas3-type" evidence="14">
    <location>
        <begin position="588"/>
        <end position="771"/>
    </location>
</feature>
<evidence type="ECO:0000256" key="6">
    <source>
        <dbReference type="ARBA" id="ARBA00022801"/>
    </source>
</evidence>
<keyword evidence="16" id="KW-1185">Reference proteome</keyword>
<sequence length="780" mass="89922">MIDITKYYSKIKEGFEPFKYQREVAEAILNGENVILQAPTGAGKTLASTMPYIIANEEGMNFPKKLIYSTPRRTLVNSLYSDILDEIKKGDFTKEYDVTIQTGEKKEDRYFNGDIIFTTFDQSLSSALSMPISLSNRLGNINVGAFLSSYLIFDEFHLFDLSGSYTTTVLLLEKLKDKVPFCVMTATISEEKINALADKLDARVIRADSSEYLADIVTQQGKERRIFTKDNSLDAEEIVKLHNQIEGQSKKSIVMCNRVENAQQIYEDINKLVNKEDGIETLLIHSRFLDEDRKRKEKQIKKLFAKDNDDSNVILVSTQVIEVGIDITSDIMHTEISAIDSFLQRIGRCARYRNQTGKVYVYDVLNEGDNKYLPYDDEVTLKTFSALQEIDGEVLTSELSQQIIDRVYSEETDVDAVANEKVDCSSDEFIKESWKLPDKDRFNNLIRNVIACSIVISPWVYDNCSPYNYQSLSISPGTLRSKVAEIAKETDDWLVKKVIERDDDSDFKYTYGETTADEIYPNNLYILNPDYFGYNLETGLVFDGTGKKFDPLPISNQEPDYDNTYKEESYLQHIESMNKEVPELEREMSYAIELIKDEFDLSADDFRDIVEFTIWAHDLGKLQEEWQLAHKRDEYDFIAHAERKSKPPSHAAESFWIVLELLEDFIFDYLENEGKIVDIIGKAMISHHSLNLNRTDKYTISTTVKKHLLNINADFFTEKDLTQFINKRADRLLLSLSVGEDISDEIRVRSINQYLFYFVLVRILRLADQRATKKLNQDNI</sequence>
<dbReference type="GO" id="GO:0005524">
    <property type="term" value="F:ATP binding"/>
    <property type="evidence" value="ECO:0007669"/>
    <property type="project" value="UniProtKB-KW"/>
</dbReference>
<evidence type="ECO:0000256" key="2">
    <source>
        <dbReference type="ARBA" id="ARBA00009046"/>
    </source>
</evidence>
<evidence type="ECO:0000256" key="10">
    <source>
        <dbReference type="ARBA" id="ARBA00038437"/>
    </source>
</evidence>
<dbReference type="InterPro" id="IPR011545">
    <property type="entry name" value="DEAD/DEAH_box_helicase_dom"/>
</dbReference>
<dbReference type="KEGG" id="hhl:Halha_0957"/>
<dbReference type="InterPro" id="IPR014013">
    <property type="entry name" value="Helic_SF1/SF2_ATP-bd_DinG/Rad3"/>
</dbReference>
<accession>L0K9Y8</accession>
<keyword evidence="8" id="KW-0067">ATP-binding</keyword>
<dbReference type="InterPro" id="IPR038257">
    <property type="entry name" value="CRISPR-assoc_Cas3_HD_sf"/>
</dbReference>
<keyword evidence="7" id="KW-0347">Helicase</keyword>
<dbReference type="Proteomes" id="UP000010880">
    <property type="component" value="Chromosome"/>
</dbReference>
<gene>
    <name evidence="15" type="ordered locus">Halha_0957</name>
</gene>
<dbReference type="OrthoDB" id="9810236at2"/>
<dbReference type="Pfam" id="PF18019">
    <property type="entry name" value="Cas3_HD"/>
    <property type="match status" value="1"/>
</dbReference>
<dbReference type="HOGENOM" id="CLU_367100_0_0_9"/>
<evidence type="ECO:0000256" key="5">
    <source>
        <dbReference type="ARBA" id="ARBA00022741"/>
    </source>
</evidence>
<dbReference type="Gene3D" id="1.10.3210.30">
    <property type="match status" value="1"/>
</dbReference>
<keyword evidence="4" id="KW-0479">Metal-binding</keyword>
<evidence type="ECO:0000256" key="1">
    <source>
        <dbReference type="ARBA" id="ARBA00006847"/>
    </source>
</evidence>
<dbReference type="GO" id="GO:0004518">
    <property type="term" value="F:nuclease activity"/>
    <property type="evidence" value="ECO:0007669"/>
    <property type="project" value="UniProtKB-KW"/>
</dbReference>
<evidence type="ECO:0000313" key="15">
    <source>
        <dbReference type="EMBL" id="AGB40918.1"/>
    </source>
</evidence>
<dbReference type="PROSITE" id="PS51193">
    <property type="entry name" value="HELICASE_ATP_BIND_2"/>
    <property type="match status" value="1"/>
</dbReference>
<dbReference type="STRING" id="748449.Halha_0957"/>
<dbReference type="InterPro" id="IPR050079">
    <property type="entry name" value="DEAD_box_RNA_helicase"/>
</dbReference>
<dbReference type="SMART" id="SM00490">
    <property type="entry name" value="HELICc"/>
    <property type="match status" value="1"/>
</dbReference>
<dbReference type="GO" id="GO:0016787">
    <property type="term" value="F:hydrolase activity"/>
    <property type="evidence" value="ECO:0007669"/>
    <property type="project" value="UniProtKB-KW"/>
</dbReference>
<dbReference type="Pfam" id="PF00270">
    <property type="entry name" value="DEAD"/>
    <property type="match status" value="1"/>
</dbReference>
<evidence type="ECO:0000259" key="12">
    <source>
        <dbReference type="PROSITE" id="PS51193"/>
    </source>
</evidence>
<evidence type="ECO:0000259" key="13">
    <source>
        <dbReference type="PROSITE" id="PS51194"/>
    </source>
</evidence>
<evidence type="ECO:0000259" key="11">
    <source>
        <dbReference type="PROSITE" id="PS51192"/>
    </source>
</evidence>
<dbReference type="GO" id="GO:0005829">
    <property type="term" value="C:cytosol"/>
    <property type="evidence" value="ECO:0007669"/>
    <property type="project" value="TreeGrafter"/>
</dbReference>
<dbReference type="NCBIfam" id="TIGR01587">
    <property type="entry name" value="cas3_core"/>
    <property type="match status" value="1"/>
</dbReference>
<name>L0K9Y8_HALHC</name>
<dbReference type="CDD" id="cd09641">
    <property type="entry name" value="Cas3''_I"/>
    <property type="match status" value="1"/>
</dbReference>